<feature type="compositionally biased region" description="Low complexity" evidence="1">
    <location>
        <begin position="391"/>
        <end position="402"/>
    </location>
</feature>
<feature type="compositionally biased region" description="Polar residues" evidence="1">
    <location>
        <begin position="257"/>
        <end position="267"/>
    </location>
</feature>
<dbReference type="Gene3D" id="4.10.280.10">
    <property type="entry name" value="Helix-loop-helix DNA-binding domain"/>
    <property type="match status" value="1"/>
</dbReference>
<evidence type="ECO:0000313" key="3">
    <source>
        <dbReference type="EMBL" id="KAI6781110.1"/>
    </source>
</evidence>
<proteinExistence type="predicted"/>
<dbReference type="RefSeq" id="XP_051361966.1">
    <property type="nucleotide sequence ID" value="XM_051506842.1"/>
</dbReference>
<feature type="compositionally biased region" description="Polar residues" evidence="1">
    <location>
        <begin position="302"/>
        <end position="330"/>
    </location>
</feature>
<dbReference type="PANTHER" id="PTHR43130:SF15">
    <property type="entry name" value="THIJ_PFPI FAMILY PROTEIN (AFU_ORTHOLOGUE AFUA_5G14240)"/>
    <property type="match status" value="1"/>
</dbReference>
<dbReference type="PANTHER" id="PTHR43130">
    <property type="entry name" value="ARAC-FAMILY TRANSCRIPTIONAL REGULATOR"/>
    <property type="match status" value="1"/>
</dbReference>
<name>A0A9P9Y0Z8_9HYPO</name>
<dbReference type="Pfam" id="PF01965">
    <property type="entry name" value="DJ-1_PfpI"/>
    <property type="match status" value="1"/>
</dbReference>
<dbReference type="InterPro" id="IPR011598">
    <property type="entry name" value="bHLH_dom"/>
</dbReference>
<evidence type="ECO:0000313" key="4">
    <source>
        <dbReference type="Proteomes" id="UP001055219"/>
    </source>
</evidence>
<dbReference type="CDD" id="cd03139">
    <property type="entry name" value="GATase1_PfpI_2"/>
    <property type="match status" value="1"/>
</dbReference>
<dbReference type="PROSITE" id="PS50888">
    <property type="entry name" value="BHLH"/>
    <property type="match status" value="1"/>
</dbReference>
<dbReference type="EMBL" id="JAGIXG020000025">
    <property type="protein sequence ID" value="KAI6781110.1"/>
    <property type="molecule type" value="Genomic_DNA"/>
</dbReference>
<feature type="compositionally biased region" description="Basic and acidic residues" evidence="1">
    <location>
        <begin position="290"/>
        <end position="301"/>
    </location>
</feature>
<feature type="region of interest" description="Disordered" evidence="1">
    <location>
        <begin position="253"/>
        <end position="444"/>
    </location>
</feature>
<dbReference type="InterPro" id="IPR052158">
    <property type="entry name" value="INH-QAR"/>
</dbReference>
<accession>A0A9P9Y0Z8</accession>
<feature type="compositionally biased region" description="Pro residues" evidence="1">
    <location>
        <begin position="120"/>
        <end position="129"/>
    </location>
</feature>
<dbReference type="Gene3D" id="3.40.50.880">
    <property type="match status" value="1"/>
</dbReference>
<evidence type="ECO:0000259" key="2">
    <source>
        <dbReference type="PROSITE" id="PS50888"/>
    </source>
</evidence>
<reference evidence="3" key="1">
    <citation type="journal article" date="2021" name="J Fungi (Basel)">
        <title>Genomic and Metabolomic Analyses of the Marine Fungus Emericellopsis cladophorae: Insights into Saltwater Adaptability Mechanisms and Its Biosynthetic Potential.</title>
        <authorList>
            <person name="Goncalves M.F.M."/>
            <person name="Hilario S."/>
            <person name="Van de Peer Y."/>
            <person name="Esteves A.C."/>
            <person name="Alves A."/>
        </authorList>
    </citation>
    <scope>NUCLEOTIDE SEQUENCE</scope>
    <source>
        <strain evidence="3">MUM 19.33</strain>
    </source>
</reference>
<feature type="region of interest" description="Disordered" evidence="1">
    <location>
        <begin position="84"/>
        <end position="185"/>
    </location>
</feature>
<organism evidence="3 4">
    <name type="scientific">Emericellopsis cladophorae</name>
    <dbReference type="NCBI Taxonomy" id="2686198"/>
    <lineage>
        <taxon>Eukaryota</taxon>
        <taxon>Fungi</taxon>
        <taxon>Dikarya</taxon>
        <taxon>Ascomycota</taxon>
        <taxon>Pezizomycotina</taxon>
        <taxon>Sordariomycetes</taxon>
        <taxon>Hypocreomycetidae</taxon>
        <taxon>Hypocreales</taxon>
        <taxon>Bionectriaceae</taxon>
        <taxon>Emericellopsis</taxon>
    </lineage>
</organism>
<dbReference type="InterPro" id="IPR036638">
    <property type="entry name" value="HLH_DNA-bd_sf"/>
</dbReference>
<feature type="compositionally biased region" description="Pro residues" evidence="1">
    <location>
        <begin position="27"/>
        <end position="37"/>
    </location>
</feature>
<keyword evidence="4" id="KW-1185">Reference proteome</keyword>
<dbReference type="SUPFAM" id="SSF47459">
    <property type="entry name" value="HLH, helix-loop-helix DNA-binding domain"/>
    <property type="match status" value="1"/>
</dbReference>
<feature type="compositionally biased region" description="Low complexity" evidence="1">
    <location>
        <begin position="134"/>
        <end position="167"/>
    </location>
</feature>
<feature type="compositionally biased region" description="Basic and acidic residues" evidence="1">
    <location>
        <begin position="417"/>
        <end position="444"/>
    </location>
</feature>
<dbReference type="InterPro" id="IPR002818">
    <property type="entry name" value="DJ-1/PfpI"/>
</dbReference>
<feature type="region of interest" description="Disordered" evidence="1">
    <location>
        <begin position="1"/>
        <end position="44"/>
    </location>
</feature>
<dbReference type="InterPro" id="IPR029062">
    <property type="entry name" value="Class_I_gatase-like"/>
</dbReference>
<dbReference type="Pfam" id="PF00010">
    <property type="entry name" value="HLH"/>
    <property type="match status" value="1"/>
</dbReference>
<feature type="compositionally biased region" description="Polar residues" evidence="1">
    <location>
        <begin position="276"/>
        <end position="289"/>
    </location>
</feature>
<sequence length="782" mass="85489">MAFNKSPTDSDPFLPFGYAIGEDSQPPSDPPPEPPSGMPLLTEDDSNLLNSFFSAMTSEQYGLPSFGEGLQGLQYGSGWMDELPPTFVGTTTSFQGQHNPQSGEPSSLGFEGSNTAGAQMPPPPPPPHSNPYGQHMHMNQQQEHQYQLQQQQPQFQRTQVSQQFQQHPEANDHQQHPNQSYHHSQDVLSAAATLISNNAGKPPARFMNGSAHGAGTRQHVPPLGQIRHQQLEDFKEQGRRDYAQEQMPRGFADWMSPHQNRQGSRSAVPTEMRWGSDTNFGGSQGYTTGDQKEMESMERQQQKLLSSLEVSKSAASTRPSSPSHAQTQSDPQRKQAAGASHPSTSAVDAQAPPRKRRKSRVTPSGKSPAEDGVPGGTSSKSKKRIGDEQKAACASTSTSKATPGGRKRKGAPGADAKPSRETLTEAEKKENHIKSEQRRRGQIKEGFEDLNKLVPGLHGGGFSKSIQLSHAAEWLLTIRQENEALVRHLASLGKNMGSCALITVELKAEVKINMKFSASVLGAVVASLVADGASATRLHADRTESDCAAPDAIPDFTGADFRNVGVVMFNGIDMVDVYGTLDPFYMLALIEQQLKLYLIAETLDNVTPRGSMNPYNSSFYPEFVVTNTFDDDLDIDLLIVPGGSGVRAPDTSAAEAYLQKMFPKVKAFMTICTGSGLAAKSGVLDGHMATTNKKAWAQMTGWGPDVRWVSPARYVVDGKVWTSSGVTSGMDLSFAFIEAYFGRERAEYIWSMQEHEPREWDDDPFHTYFGLENTETQPCPWR</sequence>
<comment type="caution">
    <text evidence="3">The sequence shown here is derived from an EMBL/GenBank/DDBJ whole genome shotgun (WGS) entry which is preliminary data.</text>
</comment>
<feature type="domain" description="BHLH" evidence="2">
    <location>
        <begin position="427"/>
        <end position="478"/>
    </location>
</feature>
<dbReference type="Proteomes" id="UP001055219">
    <property type="component" value="Unassembled WGS sequence"/>
</dbReference>
<dbReference type="GeneID" id="75829780"/>
<feature type="compositionally biased region" description="Polar residues" evidence="1">
    <location>
        <begin position="88"/>
        <end position="105"/>
    </location>
</feature>
<dbReference type="SUPFAM" id="SSF52317">
    <property type="entry name" value="Class I glutamine amidotransferase-like"/>
    <property type="match status" value="1"/>
</dbReference>
<dbReference type="GO" id="GO:0046983">
    <property type="term" value="F:protein dimerization activity"/>
    <property type="evidence" value="ECO:0007669"/>
    <property type="project" value="InterPro"/>
</dbReference>
<dbReference type="OrthoDB" id="543156at2759"/>
<gene>
    <name evidence="3" type="ORF">J7T54_003278</name>
</gene>
<dbReference type="AlphaFoldDB" id="A0A9P9Y0Z8"/>
<reference evidence="3" key="2">
    <citation type="submission" date="2022-07" db="EMBL/GenBank/DDBJ databases">
        <authorList>
            <person name="Goncalves M.F.M."/>
            <person name="Hilario S."/>
            <person name="Van De Peer Y."/>
            <person name="Esteves A.C."/>
            <person name="Alves A."/>
        </authorList>
    </citation>
    <scope>NUCLEOTIDE SEQUENCE</scope>
    <source>
        <strain evidence="3">MUM 19.33</strain>
    </source>
</reference>
<protein>
    <recommendedName>
        <fullName evidence="2">BHLH domain-containing protein</fullName>
    </recommendedName>
</protein>
<evidence type="ECO:0000256" key="1">
    <source>
        <dbReference type="SAM" id="MobiDB-lite"/>
    </source>
</evidence>